<comment type="caution">
    <text evidence="1">The sequence shown here is derived from an EMBL/GenBank/DDBJ whole genome shotgun (WGS) entry which is preliminary data.</text>
</comment>
<dbReference type="PANTHER" id="PTHR34309">
    <property type="entry name" value="SLR1406 PROTEIN"/>
    <property type="match status" value="1"/>
</dbReference>
<dbReference type="SUPFAM" id="SSF143744">
    <property type="entry name" value="GlcG-like"/>
    <property type="match status" value="1"/>
</dbReference>
<dbReference type="InterPro" id="IPR005624">
    <property type="entry name" value="PduO/GlcC-like"/>
</dbReference>
<dbReference type="Pfam" id="PF03928">
    <property type="entry name" value="HbpS-like"/>
    <property type="match status" value="1"/>
</dbReference>
<sequence length="108" mass="10402">MVDAGGHLVSFARMDKAEIAGPHLAVAKAATAVAHRCPSGDLAAESAPGASLAGLASSGGGRYVVFAGGLPLWAPDGRVVAGIGVSGASAPQDLACAAAAATLWPSPR</sequence>
<dbReference type="Proteomes" id="UP001500730">
    <property type="component" value="Unassembled WGS sequence"/>
</dbReference>
<dbReference type="PANTHER" id="PTHR34309:SF1">
    <property type="entry name" value="PROTEIN GLCG"/>
    <property type="match status" value="1"/>
</dbReference>
<gene>
    <name evidence="1" type="ORF">GCM10009858_41850</name>
</gene>
<dbReference type="InterPro" id="IPR052517">
    <property type="entry name" value="GlcG_carb_metab_protein"/>
</dbReference>
<dbReference type="Gene3D" id="3.30.450.150">
    <property type="entry name" value="Haem-degrading domain"/>
    <property type="match status" value="1"/>
</dbReference>
<keyword evidence="2" id="KW-1185">Reference proteome</keyword>
<organism evidence="1 2">
    <name type="scientific">Terrabacter carboxydivorans</name>
    <dbReference type="NCBI Taxonomy" id="619730"/>
    <lineage>
        <taxon>Bacteria</taxon>
        <taxon>Bacillati</taxon>
        <taxon>Actinomycetota</taxon>
        <taxon>Actinomycetes</taxon>
        <taxon>Micrococcales</taxon>
        <taxon>Intrasporangiaceae</taxon>
        <taxon>Terrabacter</taxon>
    </lineage>
</organism>
<evidence type="ECO:0008006" key="3">
    <source>
        <dbReference type="Google" id="ProtNLM"/>
    </source>
</evidence>
<evidence type="ECO:0000313" key="1">
    <source>
        <dbReference type="EMBL" id="GAA2499151.1"/>
    </source>
</evidence>
<proteinExistence type="predicted"/>
<dbReference type="EMBL" id="BAAARE010000026">
    <property type="protein sequence ID" value="GAA2499151.1"/>
    <property type="molecule type" value="Genomic_DNA"/>
</dbReference>
<name>A0ABP5ZI16_9MICO</name>
<dbReference type="InterPro" id="IPR038084">
    <property type="entry name" value="PduO/GlcC-like_sf"/>
</dbReference>
<accession>A0ABP5ZI16</accession>
<protein>
    <recommendedName>
        <fullName evidence="3">Heme-binding protein</fullName>
    </recommendedName>
</protein>
<evidence type="ECO:0000313" key="2">
    <source>
        <dbReference type="Proteomes" id="UP001500730"/>
    </source>
</evidence>
<reference evidence="2" key="1">
    <citation type="journal article" date="2019" name="Int. J. Syst. Evol. Microbiol.">
        <title>The Global Catalogue of Microorganisms (GCM) 10K type strain sequencing project: providing services to taxonomists for standard genome sequencing and annotation.</title>
        <authorList>
            <consortium name="The Broad Institute Genomics Platform"/>
            <consortium name="The Broad Institute Genome Sequencing Center for Infectious Disease"/>
            <person name="Wu L."/>
            <person name="Ma J."/>
        </authorList>
    </citation>
    <scope>NUCLEOTIDE SEQUENCE [LARGE SCALE GENOMIC DNA]</scope>
    <source>
        <strain evidence="2">JCM 16259</strain>
    </source>
</reference>